<dbReference type="RefSeq" id="WP_188254248.1">
    <property type="nucleotide sequence ID" value="NZ_JABVCF010000004.1"/>
</dbReference>
<reference evidence="1" key="1">
    <citation type="submission" date="2021-04" db="EMBL/GenBank/DDBJ databases">
        <title>Pseudaminobacter soli sp. nov., isolated from paddy soil contaminated by heavy metals.</title>
        <authorList>
            <person name="Zhang K."/>
        </authorList>
    </citation>
    <scope>NUCLEOTIDE SEQUENCE</scope>
    <source>
        <strain evidence="1">19-2017</strain>
    </source>
</reference>
<protein>
    <submittedName>
        <fullName evidence="1">DUF2793 domain-containing protein</fullName>
    </submittedName>
</protein>
<organism evidence="1 2">
    <name type="scientific">Pseudaminobacter soli</name>
    <name type="common">ex Zhang et al. 2022</name>
    <dbReference type="NCBI Taxonomy" id="2831468"/>
    <lineage>
        <taxon>Bacteria</taxon>
        <taxon>Pseudomonadati</taxon>
        <taxon>Pseudomonadota</taxon>
        <taxon>Alphaproteobacteria</taxon>
        <taxon>Hyphomicrobiales</taxon>
        <taxon>Phyllobacteriaceae</taxon>
        <taxon>Pseudaminobacter</taxon>
    </lineage>
</organism>
<proteinExistence type="predicted"/>
<dbReference type="Pfam" id="PF10983">
    <property type="entry name" value="DUF2793"/>
    <property type="match status" value="1"/>
</dbReference>
<keyword evidence="2" id="KW-1185">Reference proteome</keyword>
<evidence type="ECO:0000313" key="2">
    <source>
        <dbReference type="Proteomes" id="UP000680348"/>
    </source>
</evidence>
<name>A0A942I8X0_9HYPH</name>
<sequence>MDTSDNIGLPYIMPSQAQKHVTHNEAIGMLDALVLLAVADRDLTAPPGSPSAGARYIVAAGGTGSWDGEDSRIAHWLDGAWSFYAPKTGWLAFVIDEAALVYWTGSSWADYSGSIAVLQNLERLGLGTTADAANPFSAKLNKALWTARTTAEGGDGDLRYTMNKETAANVLSLLLQNGYSGRAELGLIGDDNFTLKVSADGSSWNTALTIDKNSGAVHAPAKMALGASATNLVYNTVGSDLQIVESGLNNLISLFSLHASGAGPNINQLKSRSGTLGSYTAVQSGDTLGKYTAWGDDGSGFIRAGYMEFSVDSAVSAGRVPGRFDLHLRDSTGTEQNILHVRPNRVGINTASPNTNTKLHILTSAFGGTQTTLSTQMVIESASSPSMVFQSANTSVASIYFRDSDNAAAAVSGIIRYDHANDLMSFWAAGSERMRADANGFSVGGANVVVDANRHFRLRSYTIATLPAANAAAGQMIYCSDLGGGGGELVSDGTSWRRASGAGHQTIATDANLTLTPLTSAEQQRHTGALTADRFITLSTTNAYAGARFRVTRTGGGVFNLSVGGLKNLATNTWAEVVYDGSAWYLAAYGAL</sequence>
<dbReference type="InterPro" id="IPR021251">
    <property type="entry name" value="DUF2793"/>
</dbReference>
<accession>A0A942I8X0</accession>
<gene>
    <name evidence="1" type="ORF">KEU06_08570</name>
</gene>
<evidence type="ECO:0000313" key="1">
    <source>
        <dbReference type="EMBL" id="MBS3648681.1"/>
    </source>
</evidence>
<dbReference type="AlphaFoldDB" id="A0A942I8X0"/>
<dbReference type="EMBL" id="JAGWCR010000004">
    <property type="protein sequence ID" value="MBS3648681.1"/>
    <property type="molecule type" value="Genomic_DNA"/>
</dbReference>
<dbReference type="Proteomes" id="UP000680348">
    <property type="component" value="Unassembled WGS sequence"/>
</dbReference>
<comment type="caution">
    <text evidence="1">The sequence shown here is derived from an EMBL/GenBank/DDBJ whole genome shotgun (WGS) entry which is preliminary data.</text>
</comment>